<gene>
    <name evidence="2" type="ORF">CWC46_16715</name>
    <name evidence="3" type="ORF">Ser39006_016715</name>
</gene>
<protein>
    <recommendedName>
        <fullName evidence="1">AAA+ ATPase domain-containing protein</fullName>
    </recommendedName>
</protein>
<proteinExistence type="predicted"/>
<organism evidence="3 4">
    <name type="scientific">Serratia sp. (strain ATCC 39006)</name>
    <name type="common">Prodigiosinella confusarubida</name>
    <dbReference type="NCBI Taxonomy" id="104623"/>
    <lineage>
        <taxon>Bacteria</taxon>
        <taxon>Pseudomonadati</taxon>
        <taxon>Pseudomonadota</taxon>
        <taxon>Gammaproteobacteria</taxon>
        <taxon>Enterobacterales</taxon>
        <taxon>Pectobacteriaceae</taxon>
        <taxon>Prodigiosinella</taxon>
    </lineage>
</organism>
<dbReference type="Pfam" id="PF13175">
    <property type="entry name" value="AAA_15"/>
    <property type="match status" value="1"/>
</dbReference>
<reference evidence="3" key="2">
    <citation type="submission" date="2013-09" db="EMBL/GenBank/DDBJ databases">
        <authorList>
            <person name="Wang G."/>
            <person name="Yang Y."/>
            <person name="Su Y."/>
        </authorList>
    </citation>
    <scope>NUCLEOTIDE SEQUENCE</scope>
    <source>
        <strain evidence="3">ATCC 39006</strain>
    </source>
</reference>
<reference evidence="2 5" key="3">
    <citation type="submission" date="2017-11" db="EMBL/GenBank/DDBJ databases">
        <title>Complete genome sequence of Serratia sp. ATCC 39006 LacA.</title>
        <authorList>
            <person name="Hampton H.G."/>
            <person name="Jackson S.A."/>
            <person name="Jauregui R."/>
            <person name="Poulter G.T.M."/>
            <person name="Salmond G.P.C."/>
            <person name="Fineran P.C."/>
        </authorList>
    </citation>
    <scope>NUCLEOTIDE SEQUENCE [LARGE SCALE GENOMIC DNA]</scope>
    <source>
        <strain evidence="2 5">ATCC 39006</strain>
    </source>
</reference>
<dbReference type="EMBL" id="CP025085">
    <property type="protein sequence ID" value="AUH01310.1"/>
    <property type="molecule type" value="Genomic_DNA"/>
</dbReference>
<dbReference type="InterPro" id="IPR003593">
    <property type="entry name" value="AAA+_ATPase"/>
</dbReference>
<dbReference type="AlphaFoldDB" id="A0A2I5TM45"/>
<evidence type="ECO:0000313" key="4">
    <source>
        <dbReference type="Proteomes" id="UP000017700"/>
    </source>
</evidence>
<accession>A0A2I5TM45</accession>
<dbReference type="RefSeq" id="WP_021015404.1">
    <property type="nucleotide sequence ID" value="NZ_CP025084.1"/>
</dbReference>
<dbReference type="InterPro" id="IPR041685">
    <property type="entry name" value="AAA_GajA/Old/RecF-like"/>
</dbReference>
<evidence type="ECO:0000313" key="5">
    <source>
        <dbReference type="Proteomes" id="UP000233778"/>
    </source>
</evidence>
<feature type="domain" description="AAA+ ATPase" evidence="1">
    <location>
        <begin position="29"/>
        <end position="492"/>
    </location>
</feature>
<dbReference type="PANTHER" id="PTHR43581:SF2">
    <property type="entry name" value="EXCINUCLEASE ATPASE SUBUNIT"/>
    <property type="match status" value="1"/>
</dbReference>
<dbReference type="STRING" id="104623.Ser39006_02138"/>
<name>A0A2I5TM45_SERS3</name>
<reference evidence="3" key="4">
    <citation type="submission" date="2017-11" db="EMBL/GenBank/DDBJ databases">
        <title>Complete genome sequence of Serratia sp. ATCC 39006.</title>
        <authorList>
            <person name="Hampton H.G."/>
            <person name="Jackson S.A."/>
            <person name="Jauregui R."/>
            <person name="Poulter G.T.M."/>
            <person name="Salmond G.P.C."/>
            <person name="Fineran P.C."/>
        </authorList>
    </citation>
    <scope>NUCLEOTIDE SEQUENCE</scope>
    <source>
        <strain evidence="3">ATCC 39006</strain>
    </source>
</reference>
<sequence length="493" mass="56655">MMTGSNNYPIEYFRMTGIHGYKDITMTMKGKTTIFVSENGTGKTTILNAIRLLLEKDFVSLMRIDFKSIFIKISGHNELEIKNTRSSLIPLKEIKSFLNERLPFSDSLWDDKDITKFSKKLADSVNNEYYDDTLASSLHNALYNATAFPKDYINHILNELKDVVGKKIKANEQSNLRTQFEKNDVLKIIAEEFRNLDVVFLPTYRRVEKNFETASRDERAINPNRWLSRRRWMKLQRDGISYGLKDVEEALKGLTLDIERTSNLGYRSLSAKMLEDLIQNGNNNRVIKKKNVLPSIEDLERFLNRVENTGSSQRARRVSETKKNSLIESLKELYVNDSIKDITYLSYFLSQLNSVIQETKEQESKIEKFVAVCDKYLSSAGDSKSLTFDPQSLEVIVKDSYTGERISLNDLSSGEKQVISLMATIYLNDNTPKIILIDEPELSLSIDWQRMILPDLNAGENVTQVIAITHSPFIFDNELDNYATAMKVRKGNF</sequence>
<evidence type="ECO:0000313" key="3">
    <source>
        <dbReference type="EMBL" id="AUH05631.1"/>
    </source>
</evidence>
<evidence type="ECO:0000259" key="1">
    <source>
        <dbReference type="SMART" id="SM00382"/>
    </source>
</evidence>
<dbReference type="SUPFAM" id="SSF52540">
    <property type="entry name" value="P-loop containing nucleoside triphosphate hydrolases"/>
    <property type="match status" value="1"/>
</dbReference>
<dbReference type="SMART" id="SM00382">
    <property type="entry name" value="AAA"/>
    <property type="match status" value="1"/>
</dbReference>
<keyword evidence="4" id="KW-1185">Reference proteome</keyword>
<dbReference type="PANTHER" id="PTHR43581">
    <property type="entry name" value="ATP/GTP PHOSPHATASE"/>
    <property type="match status" value="1"/>
</dbReference>
<dbReference type="Proteomes" id="UP000233778">
    <property type="component" value="Chromosome"/>
</dbReference>
<dbReference type="CDD" id="cd00267">
    <property type="entry name" value="ABC_ATPase"/>
    <property type="match status" value="1"/>
</dbReference>
<dbReference type="InterPro" id="IPR027417">
    <property type="entry name" value="P-loop_NTPase"/>
</dbReference>
<dbReference type="Gene3D" id="3.40.50.300">
    <property type="entry name" value="P-loop containing nucleotide triphosphate hydrolases"/>
    <property type="match status" value="2"/>
</dbReference>
<reference evidence="3 4" key="1">
    <citation type="journal article" date="2013" name="Genome Announc.">
        <title>Draft genome sequence of Serratia sp. strain ATCC 39006, a model bacterium for analysis of the biosynthesis and regulation of prodigiosin, a carbapenem, and gas vesicles.</title>
        <authorList>
            <person name="Fineran P.C."/>
            <person name="Iglesias Cans M.C."/>
            <person name="Ramsay J.P."/>
            <person name="Wilf N.M."/>
            <person name="Cossyleon D."/>
            <person name="McNeil M.B."/>
            <person name="Williamson N.R."/>
            <person name="Monson R.E."/>
            <person name="Becher S.A."/>
            <person name="Stanton J.A."/>
            <person name="Brugger K."/>
            <person name="Brown S.D."/>
            <person name="Salmond G.P."/>
        </authorList>
    </citation>
    <scope>NUCLEOTIDE SEQUENCE [LARGE SCALE GENOMIC DNA]</scope>
    <source>
        <strain evidence="3">ATCC 39006</strain>
        <strain evidence="4">ATCC 39006 / SC 11482</strain>
    </source>
</reference>
<dbReference type="Proteomes" id="UP000017700">
    <property type="component" value="Chromosome"/>
</dbReference>
<dbReference type="KEGG" id="sera:Ser39006_016715"/>
<dbReference type="KEGG" id="serq:CWC46_16715"/>
<dbReference type="InterPro" id="IPR051396">
    <property type="entry name" value="Bact_Antivir_Def_Nuclease"/>
</dbReference>
<dbReference type="EMBL" id="CP025084">
    <property type="protein sequence ID" value="AUH05631.1"/>
    <property type="molecule type" value="Genomic_DNA"/>
</dbReference>
<dbReference type="OrthoDB" id="7024727at2"/>
<evidence type="ECO:0000313" key="2">
    <source>
        <dbReference type="EMBL" id="AUH01310.1"/>
    </source>
</evidence>